<dbReference type="STRING" id="554065.E1ZDV0"/>
<feature type="non-terminal residue" evidence="3">
    <location>
        <position position="1"/>
    </location>
</feature>
<dbReference type="InterPro" id="IPR003959">
    <property type="entry name" value="ATPase_AAA_core"/>
</dbReference>
<dbReference type="GO" id="GO:0051013">
    <property type="term" value="P:microtubule severing"/>
    <property type="evidence" value="ECO:0007669"/>
    <property type="project" value="TreeGrafter"/>
</dbReference>
<feature type="non-terminal residue" evidence="3">
    <location>
        <position position="248"/>
    </location>
</feature>
<dbReference type="GO" id="GO:0016887">
    <property type="term" value="F:ATP hydrolysis activity"/>
    <property type="evidence" value="ECO:0007669"/>
    <property type="project" value="InterPro"/>
</dbReference>
<dbReference type="OrthoDB" id="191529at2759"/>
<dbReference type="InterPro" id="IPR050304">
    <property type="entry name" value="MT-severing_AAA_ATPase"/>
</dbReference>
<dbReference type="FunFam" id="3.40.50.300:FF:000159">
    <property type="entry name" value="Katanin p60 ATPase-containing subunit A1"/>
    <property type="match status" value="1"/>
</dbReference>
<name>E1ZDV0_CHLVA</name>
<reference evidence="3 4" key="1">
    <citation type="journal article" date="2010" name="Plant Cell">
        <title>The Chlorella variabilis NC64A genome reveals adaptation to photosymbiosis, coevolution with viruses, and cryptic sex.</title>
        <authorList>
            <person name="Blanc G."/>
            <person name="Duncan G."/>
            <person name="Agarkova I."/>
            <person name="Borodovsky M."/>
            <person name="Gurnon J."/>
            <person name="Kuo A."/>
            <person name="Lindquist E."/>
            <person name="Lucas S."/>
            <person name="Pangilinan J."/>
            <person name="Polle J."/>
            <person name="Salamov A."/>
            <person name="Terry A."/>
            <person name="Yamada T."/>
            <person name="Dunigan D.D."/>
            <person name="Grigoriev I.V."/>
            <person name="Claverie J.M."/>
            <person name="Van Etten J.L."/>
        </authorList>
    </citation>
    <scope>NUCLEOTIDE SEQUENCE [LARGE SCALE GENOMIC DNA]</scope>
    <source>
        <strain evidence="3 4">NC64A</strain>
    </source>
</reference>
<accession>E1ZDV0</accession>
<dbReference type="Proteomes" id="UP000008141">
    <property type="component" value="Unassembled WGS sequence"/>
</dbReference>
<dbReference type="Gene3D" id="3.40.50.300">
    <property type="entry name" value="P-loop containing nucleotide triphosphate hydrolases"/>
    <property type="match status" value="1"/>
</dbReference>
<keyword evidence="4" id="KW-1185">Reference proteome</keyword>
<evidence type="ECO:0000256" key="1">
    <source>
        <dbReference type="RuleBase" id="RU003651"/>
    </source>
</evidence>
<dbReference type="GO" id="GO:0015630">
    <property type="term" value="C:microtubule cytoskeleton"/>
    <property type="evidence" value="ECO:0007669"/>
    <property type="project" value="TreeGrafter"/>
</dbReference>
<dbReference type="AlphaFoldDB" id="E1ZDV0"/>
<dbReference type="Pfam" id="PF00004">
    <property type="entry name" value="AAA"/>
    <property type="match status" value="1"/>
</dbReference>
<dbReference type="GeneID" id="17355266"/>
<dbReference type="EMBL" id="GL433843">
    <property type="protein sequence ID" value="EFN55920.1"/>
    <property type="molecule type" value="Genomic_DNA"/>
</dbReference>
<proteinExistence type="inferred from homology"/>
<dbReference type="RefSeq" id="XP_005848022.1">
    <property type="nucleotide sequence ID" value="XM_005847960.1"/>
</dbReference>
<dbReference type="PANTHER" id="PTHR23074:SF19">
    <property type="entry name" value="KATANIN P60 ATPASE-CONTAINING SUBUNIT A1"/>
    <property type="match status" value="1"/>
</dbReference>
<dbReference type="Gene3D" id="1.10.8.60">
    <property type="match status" value="1"/>
</dbReference>
<organism evidence="4">
    <name type="scientific">Chlorella variabilis</name>
    <name type="common">Green alga</name>
    <dbReference type="NCBI Taxonomy" id="554065"/>
    <lineage>
        <taxon>Eukaryota</taxon>
        <taxon>Viridiplantae</taxon>
        <taxon>Chlorophyta</taxon>
        <taxon>core chlorophytes</taxon>
        <taxon>Trebouxiophyceae</taxon>
        <taxon>Chlorellales</taxon>
        <taxon>Chlorellaceae</taxon>
        <taxon>Chlorella clade</taxon>
        <taxon>Chlorella</taxon>
    </lineage>
</organism>
<protein>
    <recommendedName>
        <fullName evidence="2">AAA+ ATPase domain-containing protein</fullName>
    </recommendedName>
</protein>
<dbReference type="eggNOG" id="KOG0738">
    <property type="taxonomic scope" value="Eukaryota"/>
</dbReference>
<dbReference type="InParanoid" id="E1ZDV0"/>
<dbReference type="SMART" id="SM00382">
    <property type="entry name" value="AAA"/>
    <property type="match status" value="1"/>
</dbReference>
<keyword evidence="1" id="KW-0067">ATP-binding</keyword>
<dbReference type="InterPro" id="IPR027417">
    <property type="entry name" value="P-loop_NTPase"/>
</dbReference>
<keyword evidence="1" id="KW-0547">Nucleotide-binding</keyword>
<dbReference type="PANTHER" id="PTHR23074">
    <property type="entry name" value="AAA DOMAIN-CONTAINING"/>
    <property type="match status" value="1"/>
</dbReference>
<dbReference type="InterPro" id="IPR003960">
    <property type="entry name" value="ATPase_AAA_CS"/>
</dbReference>
<dbReference type="PROSITE" id="PS00674">
    <property type="entry name" value="AAA"/>
    <property type="match status" value="1"/>
</dbReference>
<evidence type="ECO:0000313" key="4">
    <source>
        <dbReference type="Proteomes" id="UP000008141"/>
    </source>
</evidence>
<comment type="similarity">
    <text evidence="1">Belongs to the AAA ATPase family.</text>
</comment>
<gene>
    <name evidence="3" type="ORF">CHLNCDRAFT_10674</name>
</gene>
<sequence>QDLVQQLGRDILEQVPTVGWDDIAGLEEAKEVLRESVALPLMVQELFSQIPILQPIKARAPHAGLLLFGPPGTGKTMLAKAVATAGSSGECRTHFINVSSSTLASKYRGESEKLVRFLFEIARAHQPCVVFIDEIDALGGERGAANEHEASRRTKTELLTQAGLAAGAAAASQRRRRPGGRPPPVMLLAATNHPWALDDALRRRLEKRIYIPLPSRADREQLLRLHLRGMRTGPDVDLAQIAAATEGY</sequence>
<feature type="domain" description="AAA+ ATPase" evidence="2">
    <location>
        <begin position="61"/>
        <end position="215"/>
    </location>
</feature>
<dbReference type="GO" id="GO:0005524">
    <property type="term" value="F:ATP binding"/>
    <property type="evidence" value="ECO:0007669"/>
    <property type="project" value="UniProtKB-KW"/>
</dbReference>
<dbReference type="InterPro" id="IPR003593">
    <property type="entry name" value="AAA+_ATPase"/>
</dbReference>
<evidence type="ECO:0000259" key="2">
    <source>
        <dbReference type="SMART" id="SM00382"/>
    </source>
</evidence>
<dbReference type="SUPFAM" id="SSF52540">
    <property type="entry name" value="P-loop containing nucleoside triphosphate hydrolases"/>
    <property type="match status" value="1"/>
</dbReference>
<evidence type="ECO:0000313" key="3">
    <source>
        <dbReference type="EMBL" id="EFN55920.1"/>
    </source>
</evidence>
<dbReference type="KEGG" id="cvr:CHLNCDRAFT_10674"/>
<dbReference type="OMA" id="GIWINIE"/>